<dbReference type="SUPFAM" id="SSF75304">
    <property type="entry name" value="Amidase signature (AS) enzymes"/>
    <property type="match status" value="1"/>
</dbReference>
<evidence type="ECO:0000259" key="2">
    <source>
        <dbReference type="Pfam" id="PF21986"/>
    </source>
</evidence>
<dbReference type="NCBIfam" id="TIGR02713">
    <property type="entry name" value="allophanate_hyd"/>
    <property type="match status" value="1"/>
</dbReference>
<dbReference type="Gene3D" id="1.20.58.1700">
    <property type="match status" value="1"/>
</dbReference>
<organism evidence="3 4">
    <name type="scientific">Corynebacterium variabile</name>
    <dbReference type="NCBI Taxonomy" id="1727"/>
    <lineage>
        <taxon>Bacteria</taxon>
        <taxon>Bacillati</taxon>
        <taxon>Actinomycetota</taxon>
        <taxon>Actinomycetes</taxon>
        <taxon>Mycobacteriales</taxon>
        <taxon>Corynebacteriaceae</taxon>
        <taxon>Corynebacterium</taxon>
    </lineage>
</organism>
<dbReference type="Pfam" id="PF21986">
    <property type="entry name" value="AH_C"/>
    <property type="match status" value="1"/>
</dbReference>
<dbReference type="InterPro" id="IPR023631">
    <property type="entry name" value="Amidase_dom"/>
</dbReference>
<name>A0A4Y4C689_9CORY</name>
<dbReference type="GO" id="GO:0016787">
    <property type="term" value="F:hydrolase activity"/>
    <property type="evidence" value="ECO:0007669"/>
    <property type="project" value="UniProtKB-KW"/>
</dbReference>
<accession>A0A4Y4C689</accession>
<comment type="caution">
    <text evidence="3">The sequence shown here is derived from an EMBL/GenBank/DDBJ whole genome shotgun (WGS) entry which is preliminary data.</text>
</comment>
<proteinExistence type="predicted"/>
<dbReference type="EMBL" id="BJNT01000015">
    <property type="protein sequence ID" value="GEC86630.1"/>
    <property type="molecule type" value="Genomic_DNA"/>
</dbReference>
<dbReference type="InterPro" id="IPR053844">
    <property type="entry name" value="AH_C"/>
</dbReference>
<keyword evidence="3" id="KW-0378">Hydrolase</keyword>
<dbReference type="Gene3D" id="3.10.490.10">
    <property type="entry name" value="Gamma-glutamyl cyclotransferase-like"/>
    <property type="match status" value="1"/>
</dbReference>
<dbReference type="NCBIfam" id="NF006043">
    <property type="entry name" value="PRK08186.1"/>
    <property type="match status" value="1"/>
</dbReference>
<evidence type="ECO:0000313" key="4">
    <source>
        <dbReference type="Proteomes" id="UP000319986"/>
    </source>
</evidence>
<gene>
    <name evidence="3" type="primary">atzF</name>
    <name evidence="3" type="ORF">CVA01_19440</name>
</gene>
<evidence type="ECO:0000259" key="1">
    <source>
        <dbReference type="Pfam" id="PF01425"/>
    </source>
</evidence>
<reference evidence="3 4" key="1">
    <citation type="submission" date="2019-06" db="EMBL/GenBank/DDBJ databases">
        <title>Whole genome shotgun sequence of Corynebacterium variabile NBRC 15286.</title>
        <authorList>
            <person name="Hosoyama A."/>
            <person name="Uohara A."/>
            <person name="Ohji S."/>
            <person name="Ichikawa N."/>
        </authorList>
    </citation>
    <scope>NUCLEOTIDE SEQUENCE [LARGE SCALE GENOMIC DNA]</scope>
    <source>
        <strain evidence="3 4">NBRC 15286</strain>
    </source>
</reference>
<feature type="domain" description="Amidase" evidence="1">
    <location>
        <begin position="19"/>
        <end position="424"/>
    </location>
</feature>
<dbReference type="PANTHER" id="PTHR11895">
    <property type="entry name" value="TRANSAMIDASE"/>
    <property type="match status" value="1"/>
</dbReference>
<dbReference type="PANTHER" id="PTHR11895:SF169">
    <property type="entry name" value="GLUTAMYL-TRNA(GLN) AMIDOTRANSFERASE"/>
    <property type="match status" value="1"/>
</dbReference>
<dbReference type="InterPro" id="IPR036928">
    <property type="entry name" value="AS_sf"/>
</dbReference>
<evidence type="ECO:0000313" key="3">
    <source>
        <dbReference type="EMBL" id="GEC86630.1"/>
    </source>
</evidence>
<protein>
    <submittedName>
        <fullName evidence="3">Allophanate hydrolase</fullName>
    </submittedName>
</protein>
<dbReference type="InterPro" id="IPR000120">
    <property type="entry name" value="Amidase"/>
</dbReference>
<sequence>MTVTVAPYRTVEEATVALDAAYDRIAAADRPEVFLSLLTREDAHDALAASFTRPTGPLTGMLVAVKDNIDVLGFDTTAGCPGFRYTPEEDAASVAALRAAGVTVIGKTNLDQFATGLVGTRSPYGTVRDSRVPARISGGSSSGSAVAVALGFVDAALGTDTAGSGRVPAGLQGLTGVKPTLGVVSTKGVVPACASYDCVTVFARQTDTAEQVMTVLATTGDRDGGADVRFAAPATPVIGVPAELPELSGSWRTAFLSAVHALRDAGCGIRTIDLDPALDAARMLYESPIVAERAEAVGAFVATATPEDAVDPTVDGIITAAGRFSGPEVLAARRDLDRRRASIMAGWDDLDAVLIPTAPFHPTIAEVTADPVGVNAAMGTYTNFCNLFDLCGVAVPWITVPDNGRGDAGPAQFGVTVLAPAFGDAVAADIAARLTGAGAETALDTDPAARRTPGSWIRAARVEHTSVVVVGAHLRGQPLNSQLAAVGAVFAGDVETSPDYRLFALDTVPPKPGMTGPVAQGGAAIAGEEWVLSPAGLARFLGQLPAPMALGEITLSDGRRVTGFTCQPEAVADATEITATGGWRNHLAEVRG</sequence>
<dbReference type="InterPro" id="IPR014085">
    <property type="entry name" value="Allophanate_hydrolase"/>
</dbReference>
<dbReference type="Proteomes" id="UP000319986">
    <property type="component" value="Unassembled WGS sequence"/>
</dbReference>
<feature type="domain" description="Allophanate hydrolase C-terminal" evidence="2">
    <location>
        <begin position="466"/>
        <end position="587"/>
    </location>
</feature>
<dbReference type="AlphaFoldDB" id="A0A4Y4C689"/>
<dbReference type="Gene3D" id="3.90.1300.10">
    <property type="entry name" value="Amidase signature (AS) domain"/>
    <property type="match status" value="1"/>
</dbReference>
<dbReference type="Pfam" id="PF01425">
    <property type="entry name" value="Amidase"/>
    <property type="match status" value="1"/>
</dbReference>